<reference evidence="2 3" key="1">
    <citation type="submission" date="2018-10" db="EMBL/GenBank/DDBJ databases">
        <title>Genomic Encyclopedia of Archaeal and Bacterial Type Strains, Phase II (KMG-II): from individual species to whole genera.</title>
        <authorList>
            <person name="Goeker M."/>
        </authorList>
    </citation>
    <scope>NUCLEOTIDE SEQUENCE [LARGE SCALE GENOMIC DNA]</scope>
    <source>
        <strain evidence="2 3">DSM 23424</strain>
    </source>
</reference>
<name>A0A3L9Z671_9FLAO</name>
<proteinExistence type="predicted"/>
<keyword evidence="3" id="KW-1185">Reference proteome</keyword>
<comment type="caution">
    <text evidence="2">The sequence shown here is derived from an EMBL/GenBank/DDBJ whole genome shotgun (WGS) entry which is preliminary data.</text>
</comment>
<dbReference type="AlphaFoldDB" id="A0A3L9Z671"/>
<feature type="signal peptide" evidence="1">
    <location>
        <begin position="1"/>
        <end position="18"/>
    </location>
</feature>
<dbReference type="OrthoDB" id="163809at2"/>
<protein>
    <submittedName>
        <fullName evidence="2">Uncharacterized protein</fullName>
    </submittedName>
</protein>
<organism evidence="2 3">
    <name type="scientific">Ulvibacter antarcticus</name>
    <dbReference type="NCBI Taxonomy" id="442714"/>
    <lineage>
        <taxon>Bacteria</taxon>
        <taxon>Pseudomonadati</taxon>
        <taxon>Bacteroidota</taxon>
        <taxon>Flavobacteriia</taxon>
        <taxon>Flavobacteriales</taxon>
        <taxon>Flavobacteriaceae</taxon>
        <taxon>Ulvibacter</taxon>
    </lineage>
</organism>
<accession>A0A3L9Z671</accession>
<keyword evidence="1" id="KW-0732">Signal</keyword>
<feature type="chain" id="PRO_5018090819" evidence="1">
    <location>
        <begin position="19"/>
        <end position="130"/>
    </location>
</feature>
<sequence>MKKALFLLIVLCTTIVFSQDQPVEVPKIVVKVPMGETVQFQKASVNFIKVLEDSRCPTDVTCVWAGQVKILVEVKEKGKAAVQKEILFKGSVDTTLVASEGYKLKGVSLSPYPTSETQGKLDYVLLVSED</sequence>
<dbReference type="Proteomes" id="UP000271339">
    <property type="component" value="Unassembled WGS sequence"/>
</dbReference>
<dbReference type="EMBL" id="REFC01000011">
    <property type="protein sequence ID" value="RMA65888.1"/>
    <property type="molecule type" value="Genomic_DNA"/>
</dbReference>
<evidence type="ECO:0000313" key="3">
    <source>
        <dbReference type="Proteomes" id="UP000271339"/>
    </source>
</evidence>
<evidence type="ECO:0000256" key="1">
    <source>
        <dbReference type="SAM" id="SignalP"/>
    </source>
</evidence>
<evidence type="ECO:0000313" key="2">
    <source>
        <dbReference type="EMBL" id="RMA65888.1"/>
    </source>
</evidence>
<gene>
    <name evidence="2" type="ORF">BXY75_0304</name>
</gene>
<dbReference type="RefSeq" id="WP_121905915.1">
    <property type="nucleotide sequence ID" value="NZ_REFC01000011.1"/>
</dbReference>